<feature type="binding site" evidence="10">
    <location>
        <position position="181"/>
    </location>
    <ligand>
        <name>FAD</name>
        <dbReference type="ChEBI" id="CHEBI:57692"/>
    </ligand>
</feature>
<dbReference type="EC" id="1.6.2.2" evidence="11"/>
<keyword evidence="6 11" id="KW-0560">Oxidoreductase</keyword>
<dbReference type="GO" id="GO:0090524">
    <property type="term" value="F:cytochrome-b5 reductase activity, acting on NADH"/>
    <property type="evidence" value="ECO:0007669"/>
    <property type="project" value="UniProtKB-EC"/>
</dbReference>
<evidence type="ECO:0000256" key="4">
    <source>
        <dbReference type="ARBA" id="ARBA00022630"/>
    </source>
</evidence>
<evidence type="ECO:0000256" key="12">
    <source>
        <dbReference type="SAM" id="SignalP"/>
    </source>
</evidence>
<evidence type="ECO:0000256" key="3">
    <source>
        <dbReference type="ARBA" id="ARBA00006105"/>
    </source>
</evidence>
<sequence>MTQYHRIGLRPLLAGASLLTGLIGAQASTPFAISAPSEPALSKKDMRSFEVIDNKKLSEDTHKIRVKLPPSTKLGMTVASCLTIEADINGQTVRRPYTPISTKDQEDFAEFVIKAYPPRTDGKAGGMGAHLCSLKEGDAIKMKASTSYSLVASLLGPWPKAAYEPNKFKHIGMIAGGTGLTPMLQVILEILNNPDDNTKVTLIYANKSEGDILLKDMLDGLAAKHSNFTVVYTLDKAPWLWKGKTGFVSADMIKEAGLSTAKDADSCVYVCGPPPMMNFISGGKGPKGSQGEVGGVLKDLGFVSENVYKF</sequence>
<dbReference type="PROSITE" id="PS51384">
    <property type="entry name" value="FAD_FR"/>
    <property type="match status" value="1"/>
</dbReference>
<keyword evidence="5 10" id="KW-0274">FAD</keyword>
<dbReference type="InterPro" id="IPR039261">
    <property type="entry name" value="FNR_nucleotide-bd"/>
</dbReference>
<comment type="cofactor">
    <cofactor evidence="1 10 11">
        <name>FAD</name>
        <dbReference type="ChEBI" id="CHEBI:57692"/>
    </cofactor>
</comment>
<dbReference type="InterPro" id="IPR001433">
    <property type="entry name" value="OxRdtase_FAD/NAD-bd"/>
</dbReference>
<evidence type="ECO:0000313" key="14">
    <source>
        <dbReference type="EMBL" id="GMH86470.1"/>
    </source>
</evidence>
<dbReference type="FunFam" id="3.40.50.80:FF:000009">
    <property type="entry name" value="NADH-cytochrome b5 reductase"/>
    <property type="match status" value="1"/>
</dbReference>
<dbReference type="AlphaFoldDB" id="A0A9W7BHU6"/>
<dbReference type="SUPFAM" id="SSF52343">
    <property type="entry name" value="Ferredoxin reductase-like, C-terminal NADP-linked domain"/>
    <property type="match status" value="1"/>
</dbReference>
<comment type="catalytic activity">
    <reaction evidence="9 11">
        <text>2 Fe(III)-[cytochrome b5] + NADH = 2 Fe(II)-[cytochrome b5] + NAD(+) + H(+)</text>
        <dbReference type="Rhea" id="RHEA:46680"/>
        <dbReference type="Rhea" id="RHEA-COMP:10438"/>
        <dbReference type="Rhea" id="RHEA-COMP:10439"/>
        <dbReference type="ChEBI" id="CHEBI:15378"/>
        <dbReference type="ChEBI" id="CHEBI:29033"/>
        <dbReference type="ChEBI" id="CHEBI:29034"/>
        <dbReference type="ChEBI" id="CHEBI:57540"/>
        <dbReference type="ChEBI" id="CHEBI:57945"/>
        <dbReference type="EC" id="1.6.2.2"/>
    </reaction>
</comment>
<reference evidence="15" key="1">
    <citation type="journal article" date="2023" name="Commun. Biol.">
        <title>Genome analysis of Parmales, the sister group of diatoms, reveals the evolutionary specialization of diatoms from phago-mixotrophs to photoautotrophs.</title>
        <authorList>
            <person name="Ban H."/>
            <person name="Sato S."/>
            <person name="Yoshikawa S."/>
            <person name="Yamada K."/>
            <person name="Nakamura Y."/>
            <person name="Ichinomiya M."/>
            <person name="Sato N."/>
            <person name="Blanc-Mathieu R."/>
            <person name="Endo H."/>
            <person name="Kuwata A."/>
            <person name="Ogata H."/>
        </authorList>
    </citation>
    <scope>NUCLEOTIDE SEQUENCE [LARGE SCALE GENOMIC DNA]</scope>
</reference>
<dbReference type="CDD" id="cd06183">
    <property type="entry name" value="cyt_b5_reduct_like"/>
    <property type="match status" value="1"/>
</dbReference>
<dbReference type="Gene3D" id="3.40.50.80">
    <property type="entry name" value="Nucleotide-binding domain of ferredoxin-NADP reductase (FNR) module"/>
    <property type="match status" value="1"/>
</dbReference>
<gene>
    <name evidence="14" type="ORF">TL16_g10556</name>
</gene>
<organism evidence="14 15">
    <name type="scientific">Triparma laevis f. inornata</name>
    <dbReference type="NCBI Taxonomy" id="1714386"/>
    <lineage>
        <taxon>Eukaryota</taxon>
        <taxon>Sar</taxon>
        <taxon>Stramenopiles</taxon>
        <taxon>Ochrophyta</taxon>
        <taxon>Bolidophyceae</taxon>
        <taxon>Parmales</taxon>
        <taxon>Triparmaceae</taxon>
        <taxon>Triparma</taxon>
    </lineage>
</organism>
<keyword evidence="7 11" id="KW-0520">NAD</keyword>
<evidence type="ECO:0000256" key="9">
    <source>
        <dbReference type="ARBA" id="ARBA00047682"/>
    </source>
</evidence>
<evidence type="ECO:0000256" key="1">
    <source>
        <dbReference type="ARBA" id="ARBA00001974"/>
    </source>
</evidence>
<dbReference type="InterPro" id="IPR017927">
    <property type="entry name" value="FAD-bd_FR_type"/>
</dbReference>
<evidence type="ECO:0000259" key="13">
    <source>
        <dbReference type="PROSITE" id="PS51384"/>
    </source>
</evidence>
<evidence type="ECO:0000256" key="5">
    <source>
        <dbReference type="ARBA" id="ARBA00022827"/>
    </source>
</evidence>
<dbReference type="PANTHER" id="PTHR19370:SF171">
    <property type="entry name" value="NADH-CYTOCHROME B5 REDUCTASE 2"/>
    <property type="match status" value="1"/>
</dbReference>
<dbReference type="PRINTS" id="PR00371">
    <property type="entry name" value="FPNCR"/>
</dbReference>
<keyword evidence="8" id="KW-0496">Mitochondrion</keyword>
<comment type="caution">
    <text evidence="14">The sequence shown here is derived from an EMBL/GenBank/DDBJ whole genome shotgun (WGS) entry which is preliminary data.</text>
</comment>
<feature type="binding site" evidence="10">
    <location>
        <position position="112"/>
    </location>
    <ligand>
        <name>FAD</name>
        <dbReference type="ChEBI" id="CHEBI:57692"/>
    </ligand>
</feature>
<feature type="domain" description="FAD-binding FR-type" evidence="13">
    <location>
        <begin position="44"/>
        <end position="164"/>
    </location>
</feature>
<evidence type="ECO:0000256" key="8">
    <source>
        <dbReference type="ARBA" id="ARBA00023128"/>
    </source>
</evidence>
<evidence type="ECO:0000256" key="2">
    <source>
        <dbReference type="ARBA" id="ARBA00004173"/>
    </source>
</evidence>
<evidence type="ECO:0000256" key="11">
    <source>
        <dbReference type="RuleBase" id="RU361226"/>
    </source>
</evidence>
<keyword evidence="12" id="KW-0732">Signal</keyword>
<proteinExistence type="inferred from homology"/>
<dbReference type="Gene3D" id="2.40.30.10">
    <property type="entry name" value="Translation factors"/>
    <property type="match status" value="1"/>
</dbReference>
<dbReference type="Pfam" id="PF00175">
    <property type="entry name" value="NAD_binding_1"/>
    <property type="match status" value="1"/>
</dbReference>
<evidence type="ECO:0000313" key="15">
    <source>
        <dbReference type="Proteomes" id="UP001162640"/>
    </source>
</evidence>
<dbReference type="InterPro" id="IPR001709">
    <property type="entry name" value="Flavoprot_Pyr_Nucl_cyt_Rdtase"/>
</dbReference>
<evidence type="ECO:0000256" key="6">
    <source>
        <dbReference type="ARBA" id="ARBA00023002"/>
    </source>
</evidence>
<feature type="binding site" evidence="10">
    <location>
        <position position="96"/>
    </location>
    <ligand>
        <name>FAD</name>
        <dbReference type="ChEBI" id="CHEBI:57692"/>
    </ligand>
</feature>
<dbReference type="InterPro" id="IPR017938">
    <property type="entry name" value="Riboflavin_synthase-like_b-brl"/>
</dbReference>
<feature type="binding site" evidence="10">
    <location>
        <position position="95"/>
    </location>
    <ligand>
        <name>FAD</name>
        <dbReference type="ChEBI" id="CHEBI:57692"/>
    </ligand>
</feature>
<feature type="binding site" evidence="10">
    <location>
        <position position="97"/>
    </location>
    <ligand>
        <name>FAD</name>
        <dbReference type="ChEBI" id="CHEBI:57692"/>
    </ligand>
</feature>
<dbReference type="PRINTS" id="PR00406">
    <property type="entry name" value="CYTB5RDTASE"/>
</dbReference>
<feature type="binding site" evidence="10">
    <location>
        <position position="127"/>
    </location>
    <ligand>
        <name>FAD</name>
        <dbReference type="ChEBI" id="CHEBI:57692"/>
    </ligand>
</feature>
<evidence type="ECO:0000256" key="10">
    <source>
        <dbReference type="PIRSR" id="PIRSR601834-1"/>
    </source>
</evidence>
<feature type="chain" id="PRO_5040907158" description="NADH-cytochrome b5 reductase" evidence="12">
    <location>
        <begin position="28"/>
        <end position="310"/>
    </location>
</feature>
<dbReference type="InterPro" id="IPR001834">
    <property type="entry name" value="CBR-like"/>
</dbReference>
<dbReference type="InterPro" id="IPR008333">
    <property type="entry name" value="Cbr1-like_FAD-bd_dom"/>
</dbReference>
<keyword evidence="4 10" id="KW-0285">Flavoprotein</keyword>
<name>A0A9W7BHU6_9STRA</name>
<dbReference type="Proteomes" id="UP001162640">
    <property type="component" value="Unassembled WGS sequence"/>
</dbReference>
<dbReference type="GO" id="GO:0005739">
    <property type="term" value="C:mitochondrion"/>
    <property type="evidence" value="ECO:0007669"/>
    <property type="project" value="UniProtKB-SubCell"/>
</dbReference>
<feature type="signal peptide" evidence="12">
    <location>
        <begin position="1"/>
        <end position="27"/>
    </location>
</feature>
<feature type="binding site" evidence="10">
    <location>
        <position position="114"/>
    </location>
    <ligand>
        <name>FAD</name>
        <dbReference type="ChEBI" id="CHEBI:57692"/>
    </ligand>
</feature>
<dbReference type="SUPFAM" id="SSF63380">
    <property type="entry name" value="Riboflavin synthase domain-like"/>
    <property type="match status" value="1"/>
</dbReference>
<dbReference type="EMBL" id="BLQM01000376">
    <property type="protein sequence ID" value="GMH86470.1"/>
    <property type="molecule type" value="Genomic_DNA"/>
</dbReference>
<dbReference type="Pfam" id="PF00970">
    <property type="entry name" value="FAD_binding_6"/>
    <property type="match status" value="1"/>
</dbReference>
<protein>
    <recommendedName>
        <fullName evidence="11">NADH-cytochrome b5 reductase</fullName>
        <ecNumber evidence="11">1.6.2.2</ecNumber>
    </recommendedName>
</protein>
<comment type="similarity">
    <text evidence="3 11">Belongs to the flavoprotein pyridine nucleotide cytochrome reductase family.</text>
</comment>
<accession>A0A9W7BHU6</accession>
<evidence type="ECO:0000256" key="7">
    <source>
        <dbReference type="ARBA" id="ARBA00023027"/>
    </source>
</evidence>
<comment type="subcellular location">
    <subcellularLocation>
        <location evidence="2">Mitochondrion</location>
    </subcellularLocation>
</comment>
<dbReference type="PANTHER" id="PTHR19370">
    <property type="entry name" value="NADH-CYTOCHROME B5 REDUCTASE"/>
    <property type="match status" value="1"/>
</dbReference>